<keyword evidence="3" id="KW-1185">Reference proteome</keyword>
<gene>
    <name evidence="2" type="ORF">EV193_111237</name>
</gene>
<name>A0A4Q7KG31_9PSEU</name>
<dbReference type="InterPro" id="IPR036010">
    <property type="entry name" value="2Fe-2S_ferredoxin-like_sf"/>
</dbReference>
<dbReference type="EMBL" id="SGWQ01000011">
    <property type="protein sequence ID" value="RZS32852.1"/>
    <property type="molecule type" value="Genomic_DNA"/>
</dbReference>
<evidence type="ECO:0000256" key="1">
    <source>
        <dbReference type="ARBA" id="ARBA00023002"/>
    </source>
</evidence>
<dbReference type="InterPro" id="IPR042204">
    <property type="entry name" value="2Fe-2S-bd_N"/>
</dbReference>
<dbReference type="RefSeq" id="WP_130347793.1">
    <property type="nucleotide sequence ID" value="NZ_SGWQ01000011.1"/>
</dbReference>
<dbReference type="Gene3D" id="3.10.20.440">
    <property type="entry name" value="2Fe-2S iron-sulphur cluster binding domain, sarcosine oxidase, alpha subunit, N-terminal domain"/>
    <property type="match status" value="1"/>
</dbReference>
<dbReference type="GO" id="GO:0051536">
    <property type="term" value="F:iron-sulfur cluster binding"/>
    <property type="evidence" value="ECO:0007669"/>
    <property type="project" value="InterPro"/>
</dbReference>
<dbReference type="OrthoDB" id="573392at2"/>
<dbReference type="AlphaFoldDB" id="A0A4Q7KG31"/>
<protein>
    <submittedName>
        <fullName evidence="2">2Fe-2S iron-sulfur cluster protein</fullName>
    </submittedName>
</protein>
<accession>A0A4Q7KG31</accession>
<dbReference type="Proteomes" id="UP000294257">
    <property type="component" value="Unassembled WGS sequence"/>
</dbReference>
<keyword evidence="1" id="KW-0560">Oxidoreductase</keyword>
<dbReference type="Pfam" id="PF13510">
    <property type="entry name" value="Fer2_4"/>
    <property type="match status" value="1"/>
</dbReference>
<dbReference type="SUPFAM" id="SSF54292">
    <property type="entry name" value="2Fe-2S ferredoxin-like"/>
    <property type="match status" value="1"/>
</dbReference>
<comment type="caution">
    <text evidence="2">The sequence shown here is derived from an EMBL/GenBank/DDBJ whole genome shotgun (WGS) entry which is preliminary data.</text>
</comment>
<proteinExistence type="predicted"/>
<sequence>MKVTVDGVPTVARPGQTVAAALIERGQTSWRDTRIGGRPRGLFCGIGVCFDCLVVVNGVPDVRACQRVLADGDEIRTQRGAEL</sequence>
<organism evidence="2 3">
    <name type="scientific">Herbihabitans rhizosphaerae</name>
    <dbReference type="NCBI Taxonomy" id="1872711"/>
    <lineage>
        <taxon>Bacteria</taxon>
        <taxon>Bacillati</taxon>
        <taxon>Actinomycetota</taxon>
        <taxon>Actinomycetes</taxon>
        <taxon>Pseudonocardiales</taxon>
        <taxon>Pseudonocardiaceae</taxon>
        <taxon>Herbihabitans</taxon>
    </lineage>
</organism>
<reference evidence="2 3" key="1">
    <citation type="submission" date="2019-02" db="EMBL/GenBank/DDBJ databases">
        <title>Genomic Encyclopedia of Type Strains, Phase IV (KMG-IV): sequencing the most valuable type-strain genomes for metagenomic binning, comparative biology and taxonomic classification.</title>
        <authorList>
            <person name="Goeker M."/>
        </authorList>
    </citation>
    <scope>NUCLEOTIDE SEQUENCE [LARGE SCALE GENOMIC DNA]</scope>
    <source>
        <strain evidence="2 3">DSM 101727</strain>
    </source>
</reference>
<evidence type="ECO:0000313" key="2">
    <source>
        <dbReference type="EMBL" id="RZS32852.1"/>
    </source>
</evidence>
<dbReference type="GO" id="GO:0016491">
    <property type="term" value="F:oxidoreductase activity"/>
    <property type="evidence" value="ECO:0007669"/>
    <property type="project" value="UniProtKB-KW"/>
</dbReference>
<evidence type="ECO:0000313" key="3">
    <source>
        <dbReference type="Proteomes" id="UP000294257"/>
    </source>
</evidence>